<evidence type="ECO:0000313" key="1">
    <source>
        <dbReference type="EMBL" id="GMI70539.1"/>
    </source>
</evidence>
<dbReference type="EMBL" id="BSYR01000008">
    <property type="protein sequence ID" value="GMI70539.1"/>
    <property type="molecule type" value="Genomic_DNA"/>
</dbReference>
<proteinExistence type="predicted"/>
<dbReference type="PANTHER" id="PTHR35125:SF2">
    <property type="entry name" value="PROTEIN PATRONUS 2-LIKE"/>
    <property type="match status" value="1"/>
</dbReference>
<dbReference type="InterPro" id="IPR039326">
    <property type="entry name" value="Patronus"/>
</dbReference>
<dbReference type="AlphaFoldDB" id="A0A9W7H3R9"/>
<gene>
    <name evidence="1" type="ORF">HRI_000723200</name>
</gene>
<comment type="caution">
    <text evidence="1">The sequence shown here is derived from an EMBL/GenBank/DDBJ whole genome shotgun (WGS) entry which is preliminary data.</text>
</comment>
<name>A0A9W7H3R9_HIBTR</name>
<evidence type="ECO:0000313" key="2">
    <source>
        <dbReference type="Proteomes" id="UP001165190"/>
    </source>
</evidence>
<dbReference type="GO" id="GO:0007346">
    <property type="term" value="P:regulation of mitotic cell cycle"/>
    <property type="evidence" value="ECO:0007669"/>
    <property type="project" value="InterPro"/>
</dbReference>
<dbReference type="PANTHER" id="PTHR35125">
    <property type="entry name" value="NEURON NAVIGATOR 1-LIKE-RELATED"/>
    <property type="match status" value="1"/>
</dbReference>
<dbReference type="Proteomes" id="UP001165190">
    <property type="component" value="Unassembled WGS sequence"/>
</dbReference>
<organism evidence="1 2">
    <name type="scientific">Hibiscus trionum</name>
    <name type="common">Flower of an hour</name>
    <dbReference type="NCBI Taxonomy" id="183268"/>
    <lineage>
        <taxon>Eukaryota</taxon>
        <taxon>Viridiplantae</taxon>
        <taxon>Streptophyta</taxon>
        <taxon>Embryophyta</taxon>
        <taxon>Tracheophyta</taxon>
        <taxon>Spermatophyta</taxon>
        <taxon>Magnoliopsida</taxon>
        <taxon>eudicotyledons</taxon>
        <taxon>Gunneridae</taxon>
        <taxon>Pentapetalae</taxon>
        <taxon>rosids</taxon>
        <taxon>malvids</taxon>
        <taxon>Malvales</taxon>
        <taxon>Malvaceae</taxon>
        <taxon>Malvoideae</taxon>
        <taxon>Hibiscus</taxon>
    </lineage>
</organism>
<keyword evidence="2" id="KW-1185">Reference proteome</keyword>
<accession>A0A9W7H3R9</accession>
<reference evidence="1" key="1">
    <citation type="submission" date="2023-05" db="EMBL/GenBank/DDBJ databases">
        <title>Genome and transcriptome analyses reveal genes involved in the formation of fine ridges on petal epidermal cells in Hibiscus trionum.</title>
        <authorList>
            <person name="Koshimizu S."/>
            <person name="Masuda S."/>
            <person name="Ishii T."/>
            <person name="Shirasu K."/>
            <person name="Hoshino A."/>
            <person name="Arita M."/>
        </authorList>
    </citation>
    <scope>NUCLEOTIDE SEQUENCE</scope>
    <source>
        <strain evidence="1">Hamamatsu line</strain>
    </source>
</reference>
<protein>
    <submittedName>
        <fullName evidence="1">Uncharacterized protein</fullName>
    </submittedName>
</protein>
<dbReference type="OrthoDB" id="1902316at2759"/>
<sequence>MWEGCLHNHEDCTKVQKRAISTNEFLRILGLYDFSKHSTSAKEISLSNIMEATSPPRYAESNKMTAMMIEELSPPKHMLSRKLDSFAASPDPLDHHMQWDDPKYIPSFKLIESP</sequence>